<dbReference type="PANTHER" id="PTHR10363:SF2">
    <property type="entry name" value="BLEOMYCIN HYDROLASE"/>
    <property type="match status" value="1"/>
</dbReference>
<dbReference type="SUPFAM" id="SSF54001">
    <property type="entry name" value="Cysteine proteinases"/>
    <property type="match status" value="1"/>
</dbReference>
<dbReference type="GO" id="GO:0043418">
    <property type="term" value="P:homocysteine catabolic process"/>
    <property type="evidence" value="ECO:0007669"/>
    <property type="project" value="TreeGrafter"/>
</dbReference>
<dbReference type="RefSeq" id="WP_040356821.1">
    <property type="nucleotide sequence ID" value="NZ_CAJPRD010000027.1"/>
</dbReference>
<dbReference type="OrthoDB" id="9814054at2"/>
<dbReference type="Gene3D" id="3.90.70.10">
    <property type="entry name" value="Cysteine proteinases"/>
    <property type="match status" value="1"/>
</dbReference>
<keyword evidence="8" id="KW-1185">Reference proteome</keyword>
<dbReference type="GO" id="GO:0005737">
    <property type="term" value="C:cytoplasm"/>
    <property type="evidence" value="ECO:0007669"/>
    <property type="project" value="TreeGrafter"/>
</dbReference>
<feature type="active site" evidence="5">
    <location>
        <position position="327"/>
    </location>
</feature>
<evidence type="ECO:0000256" key="2">
    <source>
        <dbReference type="ARBA" id="ARBA00022801"/>
    </source>
</evidence>
<dbReference type="EMBL" id="FNND01000009">
    <property type="protein sequence ID" value="SDX13257.1"/>
    <property type="molecule type" value="Genomic_DNA"/>
</dbReference>
<accession>A0A1H2Z7F9</accession>
<dbReference type="InterPro" id="IPR000169">
    <property type="entry name" value="Pept_cys_AS"/>
</dbReference>
<feature type="active site" evidence="5">
    <location>
        <position position="61"/>
    </location>
</feature>
<evidence type="ECO:0000256" key="3">
    <source>
        <dbReference type="ARBA" id="ARBA00022807"/>
    </source>
</evidence>
<dbReference type="GO" id="GO:0070005">
    <property type="term" value="F:cysteine-type aminopeptidase activity"/>
    <property type="evidence" value="ECO:0007669"/>
    <property type="project" value="InterPro"/>
</dbReference>
<dbReference type="Pfam" id="PF03051">
    <property type="entry name" value="Peptidase_C1_2"/>
    <property type="match status" value="1"/>
</dbReference>
<dbReference type="Proteomes" id="UP000182771">
    <property type="component" value="Unassembled WGS sequence"/>
</dbReference>
<dbReference type="GO" id="GO:0006508">
    <property type="term" value="P:proteolysis"/>
    <property type="evidence" value="ECO:0007669"/>
    <property type="project" value="UniProtKB-KW"/>
</dbReference>
<evidence type="ECO:0000256" key="4">
    <source>
        <dbReference type="PIRNR" id="PIRNR005700"/>
    </source>
</evidence>
<organism evidence="7 8">
    <name type="scientific">Capnocytophaga granulosa</name>
    <dbReference type="NCBI Taxonomy" id="45242"/>
    <lineage>
        <taxon>Bacteria</taxon>
        <taxon>Pseudomonadati</taxon>
        <taxon>Bacteroidota</taxon>
        <taxon>Flavobacteriia</taxon>
        <taxon>Flavobacteriales</taxon>
        <taxon>Flavobacteriaceae</taxon>
        <taxon>Capnocytophaga</taxon>
    </lineage>
</organism>
<dbReference type="InterPro" id="IPR038765">
    <property type="entry name" value="Papain-like_cys_pep_sf"/>
</dbReference>
<evidence type="ECO:0000313" key="7">
    <source>
        <dbReference type="EMBL" id="SDX13257.1"/>
    </source>
</evidence>
<dbReference type="PANTHER" id="PTHR10363">
    <property type="entry name" value="BLEOMYCIN HYDROLASE"/>
    <property type="match status" value="1"/>
</dbReference>
<sequence>MIKRFFSVLVLLSAGQAFAQENLINALANNKGKDIQKYYQITPVLALDATDVKNQGWSGTCWSYAGSSFLESEALKKKKKPVDLAEIYTARKIYLDKAINYVRMQGALNWGDGGEPHDVINSYRRYGVLPQSAYTGLINGATYNNFDEMQKDLKPYLEELVKMKKLPDNWKEVFEKKMDAYLGEVPKTFMYNGKMYDAHSFAKEYVGLEDEKYIEMISVEDKPKYHNVLMAVPDNWSYDYAFNVNMEDLIRTIDYALKKGYTVGWEADVSEKFFSWQNGLAIVPEKDFESLSPAEQENYYHTYWKEKTITPQLRQEAFDNYQTLDDHSMHIVGLAKDQTGKEYYIVKNSWGTENDNKGYLYASKDYVRYKTIAILVNQKGAPKDLVKKFKKAPYTSL</sequence>
<dbReference type="InterPro" id="IPR004134">
    <property type="entry name" value="Peptidase_C1B"/>
</dbReference>
<keyword evidence="1 4" id="KW-0645">Protease</keyword>
<evidence type="ECO:0000256" key="1">
    <source>
        <dbReference type="ARBA" id="ARBA00022670"/>
    </source>
</evidence>
<reference evidence="7 8" key="1">
    <citation type="submission" date="2016-10" db="EMBL/GenBank/DDBJ databases">
        <authorList>
            <person name="Varghese N."/>
            <person name="Submissions S."/>
        </authorList>
    </citation>
    <scope>NUCLEOTIDE SEQUENCE [LARGE SCALE GENOMIC DNA]</scope>
    <source>
        <strain evidence="7 8">DSM 11449</strain>
    </source>
</reference>
<dbReference type="GeneID" id="85018156"/>
<comment type="similarity">
    <text evidence="4">Belongs to the peptidase C1 family.</text>
</comment>
<keyword evidence="3 4" id="KW-0788">Thiol protease</keyword>
<keyword evidence="6" id="KW-0732">Signal</keyword>
<dbReference type="GO" id="GO:0009636">
    <property type="term" value="P:response to toxic substance"/>
    <property type="evidence" value="ECO:0007669"/>
    <property type="project" value="TreeGrafter"/>
</dbReference>
<feature type="chain" id="PRO_5028948304" description="Aminopeptidase" evidence="6">
    <location>
        <begin position="20"/>
        <end position="397"/>
    </location>
</feature>
<keyword evidence="2 4" id="KW-0378">Hydrolase</keyword>
<gene>
    <name evidence="7" type="ORF">SAMN05444420_10938</name>
</gene>
<protein>
    <recommendedName>
        <fullName evidence="4">Aminopeptidase</fullName>
    </recommendedName>
</protein>
<evidence type="ECO:0000313" key="8">
    <source>
        <dbReference type="Proteomes" id="UP000182771"/>
    </source>
</evidence>
<keyword evidence="4" id="KW-0031">Aminopeptidase</keyword>
<dbReference type="AlphaFoldDB" id="A0A1H2Z7F9"/>
<name>A0A1H2Z7F9_9FLAO</name>
<dbReference type="PROSITE" id="PS00139">
    <property type="entry name" value="THIOL_PROTEASE_CYS"/>
    <property type="match status" value="1"/>
</dbReference>
<feature type="active site" evidence="5">
    <location>
        <position position="348"/>
    </location>
</feature>
<feature type="signal peptide" evidence="6">
    <location>
        <begin position="1"/>
        <end position="19"/>
    </location>
</feature>
<dbReference type="PIRSF" id="PIRSF005700">
    <property type="entry name" value="PepC"/>
    <property type="match status" value="1"/>
</dbReference>
<evidence type="ECO:0000256" key="5">
    <source>
        <dbReference type="PIRSR" id="PIRSR005700-1"/>
    </source>
</evidence>
<proteinExistence type="inferred from homology"/>
<comment type="caution">
    <text evidence="7">The sequence shown here is derived from an EMBL/GenBank/DDBJ whole genome shotgun (WGS) entry which is preliminary data.</text>
</comment>
<evidence type="ECO:0000256" key="6">
    <source>
        <dbReference type="SAM" id="SignalP"/>
    </source>
</evidence>